<evidence type="ECO:0000313" key="1">
    <source>
        <dbReference type="EMBL" id="JAH61422.1"/>
    </source>
</evidence>
<protein>
    <submittedName>
        <fullName evidence="1">Uncharacterized protein</fullName>
    </submittedName>
</protein>
<organism evidence="1">
    <name type="scientific">Anguilla anguilla</name>
    <name type="common">European freshwater eel</name>
    <name type="synonym">Muraena anguilla</name>
    <dbReference type="NCBI Taxonomy" id="7936"/>
    <lineage>
        <taxon>Eukaryota</taxon>
        <taxon>Metazoa</taxon>
        <taxon>Chordata</taxon>
        <taxon>Craniata</taxon>
        <taxon>Vertebrata</taxon>
        <taxon>Euteleostomi</taxon>
        <taxon>Actinopterygii</taxon>
        <taxon>Neopterygii</taxon>
        <taxon>Teleostei</taxon>
        <taxon>Anguilliformes</taxon>
        <taxon>Anguillidae</taxon>
        <taxon>Anguilla</taxon>
    </lineage>
</organism>
<dbReference type="EMBL" id="GBXM01047155">
    <property type="protein sequence ID" value="JAH61422.1"/>
    <property type="molecule type" value="Transcribed_RNA"/>
</dbReference>
<accession>A0A0E9U6R9</accession>
<sequence>MVSFSVDLVVQIFLYHSFTTRGALIWPRILGF</sequence>
<reference evidence="1" key="2">
    <citation type="journal article" date="2015" name="Fish Shellfish Immunol.">
        <title>Early steps in the European eel (Anguilla anguilla)-Vibrio vulnificus interaction in the gills: Role of the RtxA13 toxin.</title>
        <authorList>
            <person name="Callol A."/>
            <person name="Pajuelo D."/>
            <person name="Ebbesson L."/>
            <person name="Teles M."/>
            <person name="MacKenzie S."/>
            <person name="Amaro C."/>
        </authorList>
    </citation>
    <scope>NUCLEOTIDE SEQUENCE</scope>
</reference>
<name>A0A0E9U6R9_ANGAN</name>
<reference evidence="1" key="1">
    <citation type="submission" date="2014-11" db="EMBL/GenBank/DDBJ databases">
        <authorList>
            <person name="Amaro Gonzalez C."/>
        </authorList>
    </citation>
    <scope>NUCLEOTIDE SEQUENCE</scope>
</reference>
<proteinExistence type="predicted"/>
<dbReference type="AlphaFoldDB" id="A0A0E9U6R9"/>